<evidence type="ECO:0000256" key="3">
    <source>
        <dbReference type="ARBA" id="ARBA00022553"/>
    </source>
</evidence>
<comment type="catalytic activity">
    <reaction evidence="1">
        <text>ATP + protein L-histidine = ADP + protein N-phospho-L-histidine.</text>
        <dbReference type="EC" id="2.7.13.3"/>
    </reaction>
</comment>
<feature type="region of interest" description="Disordered" evidence="6">
    <location>
        <begin position="1"/>
        <end position="31"/>
    </location>
</feature>
<keyword evidence="8" id="KW-0067">ATP-binding</keyword>
<dbReference type="EMBL" id="RJJD01000013">
    <property type="protein sequence ID" value="RNI24150.1"/>
    <property type="molecule type" value="Genomic_DNA"/>
</dbReference>
<dbReference type="SMART" id="SM00387">
    <property type="entry name" value="HATPase_c"/>
    <property type="match status" value="1"/>
</dbReference>
<evidence type="ECO:0000259" key="7">
    <source>
        <dbReference type="PROSITE" id="PS50109"/>
    </source>
</evidence>
<evidence type="ECO:0000256" key="1">
    <source>
        <dbReference type="ARBA" id="ARBA00000085"/>
    </source>
</evidence>
<evidence type="ECO:0000313" key="9">
    <source>
        <dbReference type="Proteomes" id="UP000272117"/>
    </source>
</evidence>
<dbReference type="InterPro" id="IPR003594">
    <property type="entry name" value="HATPase_dom"/>
</dbReference>
<dbReference type="Pfam" id="PF02518">
    <property type="entry name" value="HATPase_c"/>
    <property type="match status" value="1"/>
</dbReference>
<dbReference type="FunFam" id="3.30.565.10:FF:000006">
    <property type="entry name" value="Sensor histidine kinase WalK"/>
    <property type="match status" value="1"/>
</dbReference>
<dbReference type="Gene3D" id="3.30.565.10">
    <property type="entry name" value="Histidine kinase-like ATPase, C-terminal domain"/>
    <property type="match status" value="1"/>
</dbReference>
<comment type="caution">
    <text evidence="8">The sequence shown here is derived from an EMBL/GenBank/DDBJ whole genome shotgun (WGS) entry which is preliminary data.</text>
</comment>
<dbReference type="PRINTS" id="PR00344">
    <property type="entry name" value="BCTRLSENSOR"/>
</dbReference>
<keyword evidence="3" id="KW-0597">Phosphoprotein</keyword>
<gene>
    <name evidence="8" type="ORF">EFB08_17410</name>
</gene>
<evidence type="ECO:0000256" key="2">
    <source>
        <dbReference type="ARBA" id="ARBA00012438"/>
    </source>
</evidence>
<dbReference type="PANTHER" id="PTHR43547">
    <property type="entry name" value="TWO-COMPONENT HISTIDINE KINASE"/>
    <property type="match status" value="1"/>
</dbReference>
<dbReference type="InterPro" id="IPR004358">
    <property type="entry name" value="Sig_transdc_His_kin-like_C"/>
</dbReference>
<dbReference type="InterPro" id="IPR036890">
    <property type="entry name" value="HATPase_C_sf"/>
</dbReference>
<keyword evidence="9" id="KW-1185">Reference proteome</keyword>
<proteinExistence type="predicted"/>
<evidence type="ECO:0000256" key="6">
    <source>
        <dbReference type="SAM" id="MobiDB-lite"/>
    </source>
</evidence>
<dbReference type="SUPFAM" id="SSF55874">
    <property type="entry name" value="ATPase domain of HSP90 chaperone/DNA topoisomerase II/histidine kinase"/>
    <property type="match status" value="1"/>
</dbReference>
<dbReference type="EC" id="2.7.13.3" evidence="2"/>
<dbReference type="PROSITE" id="PS50109">
    <property type="entry name" value="HIS_KIN"/>
    <property type="match status" value="1"/>
</dbReference>
<dbReference type="CDD" id="cd00075">
    <property type="entry name" value="HATPase"/>
    <property type="match status" value="1"/>
</dbReference>
<dbReference type="InterPro" id="IPR005467">
    <property type="entry name" value="His_kinase_dom"/>
</dbReference>
<keyword evidence="4" id="KW-0808">Transferase</keyword>
<dbReference type="AlphaFoldDB" id="A0A3M9MF08"/>
<evidence type="ECO:0000256" key="4">
    <source>
        <dbReference type="ARBA" id="ARBA00022679"/>
    </source>
</evidence>
<protein>
    <recommendedName>
        <fullName evidence="2">histidine kinase</fullName>
        <ecNumber evidence="2">2.7.13.3</ecNumber>
    </recommendedName>
</protein>
<keyword evidence="5" id="KW-0418">Kinase</keyword>
<accession>A0A3M9MF08</accession>
<dbReference type="GO" id="GO:0005524">
    <property type="term" value="F:ATP binding"/>
    <property type="evidence" value="ECO:0007669"/>
    <property type="project" value="UniProtKB-KW"/>
</dbReference>
<evidence type="ECO:0000313" key="8">
    <source>
        <dbReference type="EMBL" id="RNI24150.1"/>
    </source>
</evidence>
<dbReference type="PANTHER" id="PTHR43547:SF2">
    <property type="entry name" value="HYBRID SIGNAL TRANSDUCTION HISTIDINE KINASE C"/>
    <property type="match status" value="1"/>
</dbReference>
<organism evidence="8 9">
    <name type="scientific">Rufibacter latericius</name>
    <dbReference type="NCBI Taxonomy" id="2487040"/>
    <lineage>
        <taxon>Bacteria</taxon>
        <taxon>Pseudomonadati</taxon>
        <taxon>Bacteroidota</taxon>
        <taxon>Cytophagia</taxon>
        <taxon>Cytophagales</taxon>
        <taxon>Hymenobacteraceae</taxon>
        <taxon>Rufibacter</taxon>
    </lineage>
</organism>
<sequence length="172" mass="19208">MPARAARLPLGAFPSGEEGGLVRPRTSRGKRHLPEQYREGDGHIQKEVRFTSSADKFYAQVDEYKFSQVVNNLFSNAIKFTEDDGVIAIDLTERDGSVLITVQDDGVGIPEKFQGELFEKFTRARRPGLRGEPTTGLGMSIIKTIVEWHGGTIRFESEEGKGSTFYIELPKE</sequence>
<reference evidence="8 9" key="1">
    <citation type="submission" date="2018-11" db="EMBL/GenBank/DDBJ databases">
        <title>Rufibacter latericius sp. nov., isolated from water in Baiyang Lake.</title>
        <authorList>
            <person name="Yang Y."/>
        </authorList>
    </citation>
    <scope>NUCLEOTIDE SEQUENCE [LARGE SCALE GENOMIC DNA]</scope>
    <source>
        <strain evidence="8 9">R-22-1c-1</strain>
    </source>
</reference>
<keyword evidence="8" id="KW-0547">Nucleotide-binding</keyword>
<evidence type="ECO:0000256" key="5">
    <source>
        <dbReference type="ARBA" id="ARBA00022777"/>
    </source>
</evidence>
<dbReference type="OrthoDB" id="9757990at2"/>
<feature type="domain" description="Histidine kinase" evidence="7">
    <location>
        <begin position="62"/>
        <end position="172"/>
    </location>
</feature>
<dbReference type="Proteomes" id="UP000272117">
    <property type="component" value="Unassembled WGS sequence"/>
</dbReference>
<dbReference type="GO" id="GO:0000155">
    <property type="term" value="F:phosphorelay sensor kinase activity"/>
    <property type="evidence" value="ECO:0007669"/>
    <property type="project" value="TreeGrafter"/>
</dbReference>
<name>A0A3M9MF08_9BACT</name>